<keyword evidence="10 15" id="KW-0418">Kinase</keyword>
<evidence type="ECO:0000256" key="10">
    <source>
        <dbReference type="ARBA" id="ARBA00022777"/>
    </source>
</evidence>
<dbReference type="Proteomes" id="UP000198512">
    <property type="component" value="Unassembled WGS sequence"/>
</dbReference>
<name>A0ABY1BBG3_9PSED</name>
<dbReference type="PROSITE" id="PS50885">
    <property type="entry name" value="HAMP"/>
    <property type="match status" value="1"/>
</dbReference>
<evidence type="ECO:0000256" key="14">
    <source>
        <dbReference type="ARBA" id="ARBA00023136"/>
    </source>
</evidence>
<keyword evidence="12 15" id="KW-1133">Transmembrane helix</keyword>
<feature type="transmembrane region" description="Helical" evidence="15">
    <location>
        <begin position="157"/>
        <end position="184"/>
    </location>
</feature>
<accession>A0ABY1BBG3</accession>
<dbReference type="Gene3D" id="1.10.287.130">
    <property type="match status" value="1"/>
</dbReference>
<dbReference type="InterPro" id="IPR006290">
    <property type="entry name" value="CztS_silS_copS"/>
</dbReference>
<dbReference type="SMART" id="SM00388">
    <property type="entry name" value="HisKA"/>
    <property type="match status" value="1"/>
</dbReference>
<dbReference type="Gene3D" id="6.10.340.10">
    <property type="match status" value="1"/>
</dbReference>
<dbReference type="InterPro" id="IPR036890">
    <property type="entry name" value="HATPase_C_sf"/>
</dbReference>
<dbReference type="InterPro" id="IPR003660">
    <property type="entry name" value="HAMP_dom"/>
</dbReference>
<proteinExistence type="predicted"/>
<dbReference type="Pfam" id="PF00672">
    <property type="entry name" value="HAMP"/>
    <property type="match status" value="1"/>
</dbReference>
<evidence type="ECO:0000259" key="17">
    <source>
        <dbReference type="PROSITE" id="PS50885"/>
    </source>
</evidence>
<evidence type="ECO:0000256" key="15">
    <source>
        <dbReference type="RuleBase" id="RU364088"/>
    </source>
</evidence>
<evidence type="ECO:0000256" key="7">
    <source>
        <dbReference type="ARBA" id="ARBA00022679"/>
    </source>
</evidence>
<keyword evidence="9 15" id="KW-0547">Nucleotide-binding</keyword>
<dbReference type="SUPFAM" id="SSF47384">
    <property type="entry name" value="Homodimeric domain of signal transducing histidine kinase"/>
    <property type="match status" value="1"/>
</dbReference>
<keyword evidence="14 15" id="KW-0472">Membrane</keyword>
<evidence type="ECO:0000313" key="18">
    <source>
        <dbReference type="EMBL" id="SEQ45064.1"/>
    </source>
</evidence>
<dbReference type="PRINTS" id="PR00344">
    <property type="entry name" value="BCTRLSENSOR"/>
</dbReference>
<reference evidence="18 19" key="1">
    <citation type="submission" date="2016-10" db="EMBL/GenBank/DDBJ databases">
        <authorList>
            <person name="Varghese N."/>
            <person name="Submissions S."/>
        </authorList>
    </citation>
    <scope>NUCLEOTIDE SEQUENCE [LARGE SCALE GENOMIC DNA]</scope>
    <source>
        <strain evidence="18 19">CIP 109853</strain>
    </source>
</reference>
<keyword evidence="19" id="KW-1185">Reference proteome</keyword>
<evidence type="ECO:0000256" key="1">
    <source>
        <dbReference type="ARBA" id="ARBA00000085"/>
    </source>
</evidence>
<evidence type="ECO:0000259" key="16">
    <source>
        <dbReference type="PROSITE" id="PS50109"/>
    </source>
</evidence>
<comment type="catalytic activity">
    <reaction evidence="1 15">
        <text>ATP + protein L-histidine = ADP + protein N-phospho-L-histidine.</text>
        <dbReference type="EC" id="2.7.13.3"/>
    </reaction>
</comment>
<dbReference type="SMART" id="SM00304">
    <property type="entry name" value="HAMP"/>
    <property type="match status" value="1"/>
</dbReference>
<dbReference type="Pfam" id="PF02518">
    <property type="entry name" value="HATPase_c"/>
    <property type="match status" value="1"/>
</dbReference>
<dbReference type="CDD" id="cd00075">
    <property type="entry name" value="HATPase"/>
    <property type="match status" value="1"/>
</dbReference>
<keyword evidence="6" id="KW-0597">Phosphoprotein</keyword>
<evidence type="ECO:0000256" key="11">
    <source>
        <dbReference type="ARBA" id="ARBA00022840"/>
    </source>
</evidence>
<evidence type="ECO:0000256" key="6">
    <source>
        <dbReference type="ARBA" id="ARBA00022553"/>
    </source>
</evidence>
<dbReference type="SMART" id="SM00387">
    <property type="entry name" value="HATPase_c"/>
    <property type="match status" value="1"/>
</dbReference>
<dbReference type="Gene3D" id="3.30.565.10">
    <property type="entry name" value="Histidine kinase-like ATPase, C-terminal domain"/>
    <property type="match status" value="1"/>
</dbReference>
<comment type="caution">
    <text evidence="18">The sequence shown here is derived from an EMBL/GenBank/DDBJ whole genome shotgun (WGS) entry which is preliminary data.</text>
</comment>
<evidence type="ECO:0000256" key="4">
    <source>
        <dbReference type="ARBA" id="ARBA00022475"/>
    </source>
</evidence>
<evidence type="ECO:0000256" key="2">
    <source>
        <dbReference type="ARBA" id="ARBA00004141"/>
    </source>
</evidence>
<keyword evidence="5 15" id="KW-0997">Cell inner membrane</keyword>
<gene>
    <name evidence="18" type="ORF">SAMN05216600_10631</name>
</gene>
<evidence type="ECO:0000313" key="19">
    <source>
        <dbReference type="Proteomes" id="UP000198512"/>
    </source>
</evidence>
<evidence type="ECO:0000256" key="13">
    <source>
        <dbReference type="ARBA" id="ARBA00023012"/>
    </source>
</evidence>
<evidence type="ECO:0000256" key="5">
    <source>
        <dbReference type="ARBA" id="ARBA00022519"/>
    </source>
</evidence>
<dbReference type="InterPro" id="IPR003594">
    <property type="entry name" value="HATPase_dom"/>
</dbReference>
<dbReference type="PANTHER" id="PTHR45436:SF15">
    <property type="entry name" value="SENSOR HISTIDINE KINASE CUSS"/>
    <property type="match status" value="1"/>
</dbReference>
<dbReference type="GO" id="GO:0016301">
    <property type="term" value="F:kinase activity"/>
    <property type="evidence" value="ECO:0007669"/>
    <property type="project" value="UniProtKB-KW"/>
</dbReference>
<evidence type="ECO:0000256" key="9">
    <source>
        <dbReference type="ARBA" id="ARBA00022741"/>
    </source>
</evidence>
<evidence type="ECO:0000256" key="12">
    <source>
        <dbReference type="ARBA" id="ARBA00022989"/>
    </source>
</evidence>
<comment type="subcellular location">
    <subcellularLocation>
        <location evidence="3 15">Cell inner membrane</location>
    </subcellularLocation>
    <subcellularLocation>
        <location evidence="2">Membrane</location>
        <topology evidence="2">Multi-pass membrane protein</topology>
    </subcellularLocation>
</comment>
<keyword evidence="13 15" id="KW-0902">Two-component regulatory system</keyword>
<feature type="transmembrane region" description="Helical" evidence="15">
    <location>
        <begin position="6"/>
        <end position="33"/>
    </location>
</feature>
<sequence length="457" mass="50028">MKPFSLALRLALNVILAGATLVTLLIAMCYWVLERELDSGARNEVIAKLAQIESGLKDDVDIHQRRPWQHVVADAVTGHSDLSLVAIDSQTGAVVLRVGSLDTVPQRRSPRANDILFSEWEGADGTHFLTAQMPVEVTGMAPMLLQLSQNRSADKHLLAAFLKSATAAVPFLLILIGLAGWLVAHQGLRPLRRFRALAAKISARDLSPRIRTDRLPKELQDLALGLNLMLHRLDKDVQQLSQFSDDAAHELRAPLNNLLGKAQVMLGRERDREQYRDALESSVEELERLSRIVTDMLFLAQVSHAELDLTLENIALDEEARRVCNFFAVLAEERGIRLVIDGAASVLGDRLMIQRAISNLLSNALRHAAADSTIHLCVTAQTPHEATLAISNKGAGIAAEHLPHLFERFYRVGKRATGSTGLGLAIVRSIMSLHGGTAAASSHAGQTTFTLTFPTQR</sequence>
<dbReference type="InterPro" id="IPR004358">
    <property type="entry name" value="Sig_transdc_His_kin-like_C"/>
</dbReference>
<dbReference type="EC" id="2.7.13.3" evidence="15"/>
<evidence type="ECO:0000256" key="3">
    <source>
        <dbReference type="ARBA" id="ARBA00004533"/>
    </source>
</evidence>
<dbReference type="CDD" id="cd00082">
    <property type="entry name" value="HisKA"/>
    <property type="match status" value="1"/>
</dbReference>
<dbReference type="NCBIfam" id="TIGR01386">
    <property type="entry name" value="cztS_silS_copS"/>
    <property type="match status" value="1"/>
</dbReference>
<dbReference type="EMBL" id="FOFP01000006">
    <property type="protein sequence ID" value="SEQ45064.1"/>
    <property type="molecule type" value="Genomic_DNA"/>
</dbReference>
<dbReference type="Pfam" id="PF00512">
    <property type="entry name" value="HisKA"/>
    <property type="match status" value="1"/>
</dbReference>
<protein>
    <recommendedName>
        <fullName evidence="15">Sensor protein</fullName>
        <ecNumber evidence="15">2.7.13.3</ecNumber>
    </recommendedName>
</protein>
<dbReference type="PANTHER" id="PTHR45436">
    <property type="entry name" value="SENSOR HISTIDINE KINASE YKOH"/>
    <property type="match status" value="1"/>
</dbReference>
<feature type="domain" description="HAMP" evidence="17">
    <location>
        <begin position="185"/>
        <end position="238"/>
    </location>
</feature>
<evidence type="ECO:0000256" key="8">
    <source>
        <dbReference type="ARBA" id="ARBA00022692"/>
    </source>
</evidence>
<dbReference type="InterPro" id="IPR050428">
    <property type="entry name" value="TCS_sensor_his_kinase"/>
</dbReference>
<dbReference type="InterPro" id="IPR036097">
    <property type="entry name" value="HisK_dim/P_sf"/>
</dbReference>
<organism evidence="18 19">
    <name type="scientific">Pseudomonas cuatrocienegasensis</name>
    <dbReference type="NCBI Taxonomy" id="543360"/>
    <lineage>
        <taxon>Bacteria</taxon>
        <taxon>Pseudomonadati</taxon>
        <taxon>Pseudomonadota</taxon>
        <taxon>Gammaproteobacteria</taxon>
        <taxon>Pseudomonadales</taxon>
        <taxon>Pseudomonadaceae</taxon>
        <taxon>Pseudomonas</taxon>
    </lineage>
</organism>
<feature type="domain" description="Histidine kinase" evidence="16">
    <location>
        <begin position="246"/>
        <end position="457"/>
    </location>
</feature>
<dbReference type="SUPFAM" id="SSF55874">
    <property type="entry name" value="ATPase domain of HSP90 chaperone/DNA topoisomerase II/histidine kinase"/>
    <property type="match status" value="1"/>
</dbReference>
<keyword evidence="8 15" id="KW-0812">Transmembrane</keyword>
<keyword evidence="4 15" id="KW-1003">Cell membrane</keyword>
<keyword evidence="11 15" id="KW-0067">ATP-binding</keyword>
<dbReference type="RefSeq" id="WP_069521252.1">
    <property type="nucleotide sequence ID" value="NZ_FOFP01000006.1"/>
</dbReference>
<dbReference type="InterPro" id="IPR003661">
    <property type="entry name" value="HisK_dim/P_dom"/>
</dbReference>
<keyword evidence="7 15" id="KW-0808">Transferase</keyword>
<dbReference type="CDD" id="cd06225">
    <property type="entry name" value="HAMP"/>
    <property type="match status" value="1"/>
</dbReference>
<comment type="function">
    <text evidence="15">Member of a two-component regulatory system.</text>
</comment>
<dbReference type="PROSITE" id="PS50109">
    <property type="entry name" value="HIS_KIN"/>
    <property type="match status" value="1"/>
</dbReference>
<dbReference type="InterPro" id="IPR005467">
    <property type="entry name" value="His_kinase_dom"/>
</dbReference>